<accession>A0A1G4QKP5</accession>
<dbReference type="Proteomes" id="UP000199542">
    <property type="component" value="Unassembled WGS sequence"/>
</dbReference>
<dbReference type="AlphaFoldDB" id="A0A1G4QKP5"/>
<evidence type="ECO:0000313" key="2">
    <source>
        <dbReference type="Proteomes" id="UP000199542"/>
    </source>
</evidence>
<reference evidence="1 2" key="1">
    <citation type="submission" date="2016-10" db="EMBL/GenBank/DDBJ databases">
        <authorList>
            <person name="de Groot N.N."/>
        </authorList>
    </citation>
    <scope>NUCLEOTIDE SEQUENCE [LARGE SCALE GENOMIC DNA]</scope>
    <source>
        <strain evidence="1 2">CGMCC 1.3401</strain>
    </source>
</reference>
<dbReference type="EMBL" id="FMTM01000002">
    <property type="protein sequence ID" value="SCW45196.1"/>
    <property type="molecule type" value="Genomic_DNA"/>
</dbReference>
<evidence type="ECO:0000313" key="1">
    <source>
        <dbReference type="EMBL" id="SCW45196.1"/>
    </source>
</evidence>
<dbReference type="RefSeq" id="WP_167363840.1">
    <property type="nucleotide sequence ID" value="NZ_FMTM01000002.1"/>
</dbReference>
<proteinExistence type="predicted"/>
<name>A0A1G4QKP5_9HYPH</name>
<sequence length="56" mass="6184">MLILSLAAFLYLVLALGLVVAIDNLVGLVFRETRSQSGRLFNFGKALSGFQRLSRK</sequence>
<protein>
    <submittedName>
        <fullName evidence="1">Uncharacterized protein</fullName>
    </submittedName>
</protein>
<gene>
    <name evidence="1" type="ORF">SAMN02927900_01559</name>
</gene>
<organism evidence="1 2">
    <name type="scientific">Rhizobium mongolense subsp. loessense</name>
    <dbReference type="NCBI Taxonomy" id="158890"/>
    <lineage>
        <taxon>Bacteria</taxon>
        <taxon>Pseudomonadati</taxon>
        <taxon>Pseudomonadota</taxon>
        <taxon>Alphaproteobacteria</taxon>
        <taxon>Hyphomicrobiales</taxon>
        <taxon>Rhizobiaceae</taxon>
        <taxon>Rhizobium/Agrobacterium group</taxon>
        <taxon>Rhizobium</taxon>
    </lineage>
</organism>